<reference evidence="1" key="1">
    <citation type="journal article" date="2015" name="Nature">
        <title>Complex archaea that bridge the gap between prokaryotes and eukaryotes.</title>
        <authorList>
            <person name="Spang A."/>
            <person name="Saw J.H."/>
            <person name="Jorgensen S.L."/>
            <person name="Zaremba-Niedzwiedzka K."/>
            <person name="Martijn J."/>
            <person name="Lind A.E."/>
            <person name="van Eijk R."/>
            <person name="Schleper C."/>
            <person name="Guy L."/>
            <person name="Ettema T.J."/>
        </authorList>
    </citation>
    <scope>NUCLEOTIDE SEQUENCE</scope>
</reference>
<evidence type="ECO:0000313" key="1">
    <source>
        <dbReference type="EMBL" id="KKM89412.1"/>
    </source>
</evidence>
<feature type="non-terminal residue" evidence="1">
    <location>
        <position position="61"/>
    </location>
</feature>
<sequence>MSDLPTREEAQNRCDWFKEVRGDRCGPDCDHHLDGGLPEERLLVARARGELQTETEWRNSL</sequence>
<accession>A0A0F9P7L9</accession>
<comment type="caution">
    <text evidence="1">The sequence shown here is derived from an EMBL/GenBank/DDBJ whole genome shotgun (WGS) entry which is preliminary data.</text>
</comment>
<gene>
    <name evidence="1" type="ORF">LCGC14_1248790</name>
</gene>
<dbReference type="AlphaFoldDB" id="A0A0F9P7L9"/>
<name>A0A0F9P7L9_9ZZZZ</name>
<protein>
    <submittedName>
        <fullName evidence="1">Uncharacterized protein</fullName>
    </submittedName>
</protein>
<organism evidence="1">
    <name type="scientific">marine sediment metagenome</name>
    <dbReference type="NCBI Taxonomy" id="412755"/>
    <lineage>
        <taxon>unclassified sequences</taxon>
        <taxon>metagenomes</taxon>
        <taxon>ecological metagenomes</taxon>
    </lineage>
</organism>
<dbReference type="EMBL" id="LAZR01006818">
    <property type="protein sequence ID" value="KKM89412.1"/>
    <property type="molecule type" value="Genomic_DNA"/>
</dbReference>
<proteinExistence type="predicted"/>